<name>A0A433KY82_9GAMM</name>
<gene>
    <name evidence="3" type="ORF">ELY38_02450</name>
</gene>
<feature type="coiled-coil region" evidence="1">
    <location>
        <begin position="121"/>
        <end position="151"/>
    </location>
</feature>
<comment type="caution">
    <text evidence="3">The sequence shown here is derived from an EMBL/GenBank/DDBJ whole genome shotgun (WGS) entry which is preliminary data.</text>
</comment>
<keyword evidence="4" id="KW-1185">Reference proteome</keyword>
<dbReference type="RefSeq" id="WP_127059915.1">
    <property type="nucleotide sequence ID" value="NZ_RZHF01000004.1"/>
</dbReference>
<evidence type="ECO:0000256" key="2">
    <source>
        <dbReference type="SAM" id="SignalP"/>
    </source>
</evidence>
<accession>A0A433KY82</accession>
<evidence type="ECO:0000313" key="3">
    <source>
        <dbReference type="EMBL" id="RUR34470.1"/>
    </source>
</evidence>
<feature type="chain" id="PRO_5019245251" description="CARDB domain-containing protein" evidence="2">
    <location>
        <begin position="20"/>
        <end position="151"/>
    </location>
</feature>
<evidence type="ECO:0000313" key="4">
    <source>
        <dbReference type="Proteomes" id="UP000287023"/>
    </source>
</evidence>
<reference evidence="3 4" key="1">
    <citation type="submission" date="2018-12" db="EMBL/GenBank/DDBJ databases">
        <title>three novel Halomonas strain isolated from plants.</title>
        <authorList>
            <person name="Sun C."/>
        </authorList>
    </citation>
    <scope>NUCLEOTIDE SEQUENCE [LARGE SCALE GENOMIC DNA]</scope>
    <source>
        <strain evidence="3 4">JCM 18142</strain>
    </source>
</reference>
<organism evidence="3 4">
    <name type="scientific">Vreelandella nanhaiensis</name>
    <dbReference type="NCBI Taxonomy" id="1258546"/>
    <lineage>
        <taxon>Bacteria</taxon>
        <taxon>Pseudomonadati</taxon>
        <taxon>Pseudomonadota</taxon>
        <taxon>Gammaproteobacteria</taxon>
        <taxon>Oceanospirillales</taxon>
        <taxon>Halomonadaceae</taxon>
        <taxon>Vreelandella</taxon>
    </lineage>
</organism>
<dbReference type="Proteomes" id="UP000287023">
    <property type="component" value="Unassembled WGS sequence"/>
</dbReference>
<feature type="signal peptide" evidence="2">
    <location>
        <begin position="1"/>
        <end position="19"/>
    </location>
</feature>
<protein>
    <recommendedName>
        <fullName evidence="5">CARDB domain-containing protein</fullName>
    </recommendedName>
</protein>
<dbReference type="EMBL" id="RZHF01000004">
    <property type="protein sequence ID" value="RUR34470.1"/>
    <property type="molecule type" value="Genomic_DNA"/>
</dbReference>
<keyword evidence="1" id="KW-0175">Coiled coil</keyword>
<keyword evidence="2" id="KW-0732">Signal</keyword>
<sequence>MNRLLIACSACLLSMSAQADVAVIDASLLPDALGFEVIIENSGDRAVARGYIAARFITPGRAVPWVDSWEQSYHVPGGVEPGDTYALEIDAPGEIQSIKNYEVVPEVIFFSAFDVDGVPLNEDAEVAIEALEADRRETEALLRQLEELKSD</sequence>
<evidence type="ECO:0008006" key="5">
    <source>
        <dbReference type="Google" id="ProtNLM"/>
    </source>
</evidence>
<dbReference type="OrthoDB" id="5540991at2"/>
<proteinExistence type="predicted"/>
<dbReference type="AlphaFoldDB" id="A0A433KY82"/>
<evidence type="ECO:0000256" key="1">
    <source>
        <dbReference type="SAM" id="Coils"/>
    </source>
</evidence>